<dbReference type="Gene3D" id="3.20.20.140">
    <property type="entry name" value="Metal-dependent hydrolases"/>
    <property type="match status" value="1"/>
</dbReference>
<dbReference type="SUPFAM" id="SSF51338">
    <property type="entry name" value="Composite domain of metallo-dependent hydrolases"/>
    <property type="match status" value="1"/>
</dbReference>
<dbReference type="InterPro" id="IPR013108">
    <property type="entry name" value="Amidohydro_3"/>
</dbReference>
<organism evidence="3 4">
    <name type="scientific">Peribacillus butanolivorans</name>
    <dbReference type="NCBI Taxonomy" id="421767"/>
    <lineage>
        <taxon>Bacteria</taxon>
        <taxon>Bacillati</taxon>
        <taxon>Bacillota</taxon>
        <taxon>Bacilli</taxon>
        <taxon>Bacillales</taxon>
        <taxon>Bacillaceae</taxon>
        <taxon>Peribacillus</taxon>
    </lineage>
</organism>
<evidence type="ECO:0000259" key="1">
    <source>
        <dbReference type="Pfam" id="PF07969"/>
    </source>
</evidence>
<evidence type="ECO:0000313" key="3">
    <source>
        <dbReference type="EMBL" id="PEJ23529.1"/>
    </source>
</evidence>
<evidence type="ECO:0000313" key="2">
    <source>
        <dbReference type="EMBL" id="AXN40830.1"/>
    </source>
</evidence>
<evidence type="ECO:0000313" key="4">
    <source>
        <dbReference type="Proteomes" id="UP000220106"/>
    </source>
</evidence>
<sequence length="561" mass="62897">MNTKKADIVVSSNAVFTGLTDVPASASIAIVNDKILAIGSNEEIASYIGKDTKVYSFEDQLIMPGFHDFHLHIMAGSMQMDSINLIDAKSEEEAAEMVRQFAETRPEAPWILGYSWFHGNWENKQLPSVASLDRVLPDRPVILSHAEGHYAWVNSKALEIMGINRDTPNPSFGEITKDENGELTGILYERAIDLVSKGAYDFSRATKAQMIKNFLQMAAEYGVTSVNDLYAPFSDILDDYELFKELEETGELTVRIHILPALNGDIRRAKQLRDTYTSEMLQFSGLKQFIDGVISGYTAFLLEPYSDKPETRGSTAFPPELIKKWVLEADREGFRIRFHAIGDGSVRLALDAFEDAKKINGVRDSRHTIEHIETIHPDDISRFQQLGVIASMQPFHFVGGEEVKELFNSRLGEERNKLTAAVNTLKNAGAKLAFGSDFPIVPLNPLLEIYGAVTRSCSMDSQENVWNIDERISLSDAIKAYTYGPAYGAFRENELGTLEVGKLADIIVLDRNLFEVPEKEILEAKVEMTIINGNIVFERKFKKDYFLNEDGLDLPLSSRQL</sequence>
<dbReference type="KEGG" id="pbut:DTO10_22270"/>
<dbReference type="SUPFAM" id="SSF51556">
    <property type="entry name" value="Metallo-dependent hydrolases"/>
    <property type="match status" value="1"/>
</dbReference>
<dbReference type="RefSeq" id="WP_098178202.1">
    <property type="nucleotide sequence ID" value="NZ_CP030926.1"/>
</dbReference>
<dbReference type="EMBL" id="CP030926">
    <property type="protein sequence ID" value="AXN40830.1"/>
    <property type="molecule type" value="Genomic_DNA"/>
</dbReference>
<reference evidence="3 4" key="1">
    <citation type="submission" date="2017-09" db="EMBL/GenBank/DDBJ databases">
        <title>Large-scale bioinformatics analysis of Bacillus genomes uncovers conserved roles of natural products in bacterial physiology.</title>
        <authorList>
            <consortium name="Agbiome Team Llc"/>
            <person name="Bleich R.M."/>
            <person name="Kirk G.J."/>
            <person name="Santa Maria K.C."/>
            <person name="Allen S.E."/>
            <person name="Farag S."/>
            <person name="Shank E.A."/>
            <person name="Bowers A."/>
        </authorList>
    </citation>
    <scope>NUCLEOTIDE SEQUENCE [LARGE SCALE GENOMIC DNA]</scope>
    <source>
        <strain evidence="3 4">AFS003229</strain>
    </source>
</reference>
<gene>
    <name evidence="3" type="ORF">CN689_27910</name>
    <name evidence="2" type="ORF">DTO10_22270</name>
</gene>
<dbReference type="Gene3D" id="3.10.310.70">
    <property type="match status" value="1"/>
</dbReference>
<name>A0AAX0RWR0_9BACI</name>
<keyword evidence="5" id="KW-1185">Reference proteome</keyword>
<dbReference type="PANTHER" id="PTHR22642:SF2">
    <property type="entry name" value="PROTEIN LONG AFTER FAR-RED 3"/>
    <property type="match status" value="1"/>
</dbReference>
<proteinExistence type="predicted"/>
<reference evidence="2 5" key="2">
    <citation type="submission" date="2018-07" db="EMBL/GenBank/DDBJ databases">
        <title>The molecular basis for the intramolecular migration of carboxyl group in the catabolism of para-hydroxybenzoate via gentisate.</title>
        <authorList>
            <person name="Zhao H."/>
            <person name="Xu Y."/>
            <person name="Lin S."/>
            <person name="Spain J.C."/>
            <person name="Zhou N.-Y."/>
        </authorList>
    </citation>
    <scope>NUCLEOTIDE SEQUENCE [LARGE SCALE GENOMIC DNA]</scope>
    <source>
        <strain evidence="2 5">PHB-7a</strain>
    </source>
</reference>
<dbReference type="Gene3D" id="2.30.40.10">
    <property type="entry name" value="Urease, subunit C, domain 1"/>
    <property type="match status" value="1"/>
</dbReference>
<accession>A0AAX0RWR0</accession>
<feature type="domain" description="Amidohydrolase 3" evidence="1">
    <location>
        <begin position="59"/>
        <end position="537"/>
    </location>
</feature>
<dbReference type="Proteomes" id="UP000260457">
    <property type="component" value="Chromosome"/>
</dbReference>
<dbReference type="InterPro" id="IPR011059">
    <property type="entry name" value="Metal-dep_hydrolase_composite"/>
</dbReference>
<dbReference type="Pfam" id="PF07969">
    <property type="entry name" value="Amidohydro_3"/>
    <property type="match status" value="1"/>
</dbReference>
<dbReference type="Proteomes" id="UP000220106">
    <property type="component" value="Unassembled WGS sequence"/>
</dbReference>
<dbReference type="InterPro" id="IPR033932">
    <property type="entry name" value="YtcJ-like"/>
</dbReference>
<dbReference type="CDD" id="cd01300">
    <property type="entry name" value="YtcJ_like"/>
    <property type="match status" value="1"/>
</dbReference>
<dbReference type="InterPro" id="IPR032466">
    <property type="entry name" value="Metal_Hydrolase"/>
</dbReference>
<dbReference type="EMBL" id="NUEQ01000146">
    <property type="protein sequence ID" value="PEJ23529.1"/>
    <property type="molecule type" value="Genomic_DNA"/>
</dbReference>
<dbReference type="AlphaFoldDB" id="A0AAX0RWR0"/>
<protein>
    <submittedName>
        <fullName evidence="3">Amidohydrolase</fullName>
    </submittedName>
</protein>
<dbReference type="PANTHER" id="PTHR22642">
    <property type="entry name" value="IMIDAZOLONEPROPIONASE"/>
    <property type="match status" value="1"/>
</dbReference>
<dbReference type="GO" id="GO:0016810">
    <property type="term" value="F:hydrolase activity, acting on carbon-nitrogen (but not peptide) bonds"/>
    <property type="evidence" value="ECO:0007669"/>
    <property type="project" value="InterPro"/>
</dbReference>
<evidence type="ECO:0000313" key="5">
    <source>
        <dbReference type="Proteomes" id="UP000260457"/>
    </source>
</evidence>